<evidence type="ECO:0000313" key="2">
    <source>
        <dbReference type="EMBL" id="VEL25728.1"/>
    </source>
</evidence>
<dbReference type="Proteomes" id="UP000784294">
    <property type="component" value="Unassembled WGS sequence"/>
</dbReference>
<protein>
    <submittedName>
        <fullName evidence="2">Uncharacterized protein</fullName>
    </submittedName>
</protein>
<accession>A0A3S5A287</accession>
<name>A0A3S5A287_9PLAT</name>
<sequence>MATSEAVGTCVPRLSQYNSYDLEAPTDHFAAVDPLRDATFPRRSVEASVNAKTRRSKDGRRRANGEAILRTDNRVAEVVEAETLMAEQQQLPRRNQVG</sequence>
<gene>
    <name evidence="2" type="ORF">PXEA_LOCUS19168</name>
</gene>
<comment type="caution">
    <text evidence="2">The sequence shown here is derived from an EMBL/GenBank/DDBJ whole genome shotgun (WGS) entry which is preliminary data.</text>
</comment>
<keyword evidence="3" id="KW-1185">Reference proteome</keyword>
<dbReference type="AlphaFoldDB" id="A0A3S5A287"/>
<reference evidence="2" key="1">
    <citation type="submission" date="2018-11" db="EMBL/GenBank/DDBJ databases">
        <authorList>
            <consortium name="Pathogen Informatics"/>
        </authorList>
    </citation>
    <scope>NUCLEOTIDE SEQUENCE</scope>
</reference>
<evidence type="ECO:0000313" key="3">
    <source>
        <dbReference type="Proteomes" id="UP000784294"/>
    </source>
</evidence>
<feature type="region of interest" description="Disordered" evidence="1">
    <location>
        <begin position="43"/>
        <end position="62"/>
    </location>
</feature>
<evidence type="ECO:0000256" key="1">
    <source>
        <dbReference type="SAM" id="MobiDB-lite"/>
    </source>
</evidence>
<organism evidence="2 3">
    <name type="scientific">Protopolystoma xenopodis</name>
    <dbReference type="NCBI Taxonomy" id="117903"/>
    <lineage>
        <taxon>Eukaryota</taxon>
        <taxon>Metazoa</taxon>
        <taxon>Spiralia</taxon>
        <taxon>Lophotrochozoa</taxon>
        <taxon>Platyhelminthes</taxon>
        <taxon>Monogenea</taxon>
        <taxon>Polyopisthocotylea</taxon>
        <taxon>Polystomatidea</taxon>
        <taxon>Polystomatidae</taxon>
        <taxon>Protopolystoma</taxon>
    </lineage>
</organism>
<proteinExistence type="predicted"/>
<dbReference type="EMBL" id="CAAALY010075876">
    <property type="protein sequence ID" value="VEL25728.1"/>
    <property type="molecule type" value="Genomic_DNA"/>
</dbReference>